<sequence length="652" mass="72150">VVLAWKYYFYAIGNTPTISFTRDLAPRTAANILSLGCGDPRNVLFTIYNEESDSDRPLDITCSDIDPAIIARNVLLFTMILEKDLCEYSCSQKIWADSPYGPLIKFSTSLSLEEARQHMKHYSTTGISSTDSKVLASATLINPTFAYSFVGEGLQAAQRQFGEWCDAYRARATSKSATITLRFLVAEATALVVAPSVFSNANQSVHTGIPFLNGKPSLLSKAEDATKEFAERLFADLGMMALLLGVVPVDYLSGFFSRSNTHEIMLHKIVSGGQFQQVTTWKSPTSSDVPPDARSPIVFDNMQLGTFLWDVYRCMFEDEDSMTFWRKHGHNWKAIAHSDLIKYNRESFVLLLKLIRSNLTLSAEEWEHSVYTVSTYRLTLPRMGRFSEWSSVPQLVRIVLAVPHSVLEDVFEGENTGTPILQCDVQGLWSMNVFSAIHAAFGRVSSAGTRASPRISFEEDKEGWKGRSPLVVSFTMPTQLLIAIEPQDNLTVSFSIRGAGPTAMVFAPKLGITLHVHVMPEPNLSSSMFNAATSFSASLAPSIGPCGRVTVQLDDECEVASWFVARVSVQNSDVKFGQRSPCIVRVTVSGGSNHRLRLARKSLYIELLVPPSGAFQSGLSGGMRVRPFPITLRSGHSSEIQTWNVHYINLSR</sequence>
<feature type="non-terminal residue" evidence="2">
    <location>
        <position position="1"/>
    </location>
</feature>
<reference evidence="2" key="1">
    <citation type="journal article" date="2019" name="Environ. Microbiol.">
        <title>Fungal ecological strategies reflected in gene transcription - a case study of two litter decomposers.</title>
        <authorList>
            <person name="Barbi F."/>
            <person name="Kohler A."/>
            <person name="Barry K."/>
            <person name="Baskaran P."/>
            <person name="Daum C."/>
            <person name="Fauchery L."/>
            <person name="Ihrmark K."/>
            <person name="Kuo A."/>
            <person name="LaButti K."/>
            <person name="Lipzen A."/>
            <person name="Morin E."/>
            <person name="Grigoriev I.V."/>
            <person name="Henrissat B."/>
            <person name="Lindahl B."/>
            <person name="Martin F."/>
        </authorList>
    </citation>
    <scope>NUCLEOTIDE SEQUENCE</scope>
    <source>
        <strain evidence="2">JB14</strain>
    </source>
</reference>
<dbReference type="OrthoDB" id="432970at2759"/>
<feature type="domain" description="DUF4470" evidence="1">
    <location>
        <begin position="12"/>
        <end position="84"/>
    </location>
</feature>
<evidence type="ECO:0000313" key="2">
    <source>
        <dbReference type="EMBL" id="KAE9396401.1"/>
    </source>
</evidence>
<proteinExistence type="predicted"/>
<dbReference type="InterPro" id="IPR027974">
    <property type="entry name" value="DUF4470"/>
</dbReference>
<evidence type="ECO:0000259" key="1">
    <source>
        <dbReference type="Pfam" id="PF14737"/>
    </source>
</evidence>
<organism evidence="2 3">
    <name type="scientific">Gymnopus androsaceus JB14</name>
    <dbReference type="NCBI Taxonomy" id="1447944"/>
    <lineage>
        <taxon>Eukaryota</taxon>
        <taxon>Fungi</taxon>
        <taxon>Dikarya</taxon>
        <taxon>Basidiomycota</taxon>
        <taxon>Agaricomycotina</taxon>
        <taxon>Agaricomycetes</taxon>
        <taxon>Agaricomycetidae</taxon>
        <taxon>Agaricales</taxon>
        <taxon>Marasmiineae</taxon>
        <taxon>Omphalotaceae</taxon>
        <taxon>Gymnopus</taxon>
    </lineage>
</organism>
<accession>A0A6A4HF11</accession>
<evidence type="ECO:0000313" key="3">
    <source>
        <dbReference type="Proteomes" id="UP000799118"/>
    </source>
</evidence>
<name>A0A6A4HF11_9AGAR</name>
<dbReference type="AlphaFoldDB" id="A0A6A4HF11"/>
<dbReference type="Pfam" id="PF14737">
    <property type="entry name" value="DUF4470"/>
    <property type="match status" value="1"/>
</dbReference>
<protein>
    <recommendedName>
        <fullName evidence="1">DUF4470 domain-containing protein</fullName>
    </recommendedName>
</protein>
<dbReference type="Proteomes" id="UP000799118">
    <property type="component" value="Unassembled WGS sequence"/>
</dbReference>
<gene>
    <name evidence="2" type="ORF">BT96DRAFT_922159</name>
</gene>
<dbReference type="EMBL" id="ML769514">
    <property type="protein sequence ID" value="KAE9396401.1"/>
    <property type="molecule type" value="Genomic_DNA"/>
</dbReference>
<feature type="non-terminal residue" evidence="2">
    <location>
        <position position="652"/>
    </location>
</feature>
<keyword evidence="3" id="KW-1185">Reference proteome</keyword>